<accession>A0A9N9K468</accession>
<dbReference type="InterPro" id="IPR013762">
    <property type="entry name" value="Integrase-like_cat_sf"/>
</dbReference>
<name>A0A9N9K468_9GLOM</name>
<protein>
    <submittedName>
        <fullName evidence="3">2104_t:CDS:1</fullName>
    </submittedName>
</protein>
<dbReference type="CDD" id="cd00397">
    <property type="entry name" value="DNA_BRE_C"/>
    <property type="match status" value="1"/>
</dbReference>
<dbReference type="Proteomes" id="UP000789759">
    <property type="component" value="Unassembled WGS sequence"/>
</dbReference>
<evidence type="ECO:0000256" key="1">
    <source>
        <dbReference type="ARBA" id="ARBA00023172"/>
    </source>
</evidence>
<reference evidence="3" key="1">
    <citation type="submission" date="2021-06" db="EMBL/GenBank/DDBJ databases">
        <authorList>
            <person name="Kallberg Y."/>
            <person name="Tangrot J."/>
            <person name="Rosling A."/>
        </authorList>
    </citation>
    <scope>NUCLEOTIDE SEQUENCE</scope>
    <source>
        <strain evidence="3">FL966</strain>
    </source>
</reference>
<organism evidence="3 4">
    <name type="scientific">Cetraspora pellucida</name>
    <dbReference type="NCBI Taxonomy" id="1433469"/>
    <lineage>
        <taxon>Eukaryota</taxon>
        <taxon>Fungi</taxon>
        <taxon>Fungi incertae sedis</taxon>
        <taxon>Mucoromycota</taxon>
        <taxon>Glomeromycotina</taxon>
        <taxon>Glomeromycetes</taxon>
        <taxon>Diversisporales</taxon>
        <taxon>Gigasporaceae</taxon>
        <taxon>Cetraspora</taxon>
    </lineage>
</organism>
<keyword evidence="4" id="KW-1185">Reference proteome</keyword>
<dbReference type="PROSITE" id="PS51898">
    <property type="entry name" value="TYR_RECOMBINASE"/>
    <property type="match status" value="1"/>
</dbReference>
<evidence type="ECO:0000313" key="3">
    <source>
        <dbReference type="EMBL" id="CAG8809354.1"/>
    </source>
</evidence>
<feature type="non-terminal residue" evidence="3">
    <location>
        <position position="391"/>
    </location>
</feature>
<dbReference type="GO" id="GO:0003677">
    <property type="term" value="F:DNA binding"/>
    <property type="evidence" value="ECO:0007669"/>
    <property type="project" value="InterPro"/>
</dbReference>
<dbReference type="AlphaFoldDB" id="A0A9N9K468"/>
<dbReference type="SUPFAM" id="SSF56349">
    <property type="entry name" value="DNA breaking-rejoining enzymes"/>
    <property type="match status" value="1"/>
</dbReference>
<sequence>MPKTKKNKIYQKPTNEQLSYLPNKSKVLNTYKSTKNWIDKFQQYRSDVGSDNAPEDIDNVQELEVQLCEFFAVAEKGDGSPYSVNSLLAAIRAINRFYNSSVSKIKPVNLCDRQAFPDLCEILDGKTKDLAEKGYGETHGSDSLSFEEIQSILQHEATSRNTPEGLLYRIFLYNAIFLALRGGEHYTLMLKNFQKRKDGGFDVYIYKSKTNQRGLDNLGAADKISIPVDNSVIIEDYEKYFSKRPVNADPGFYLHPIGTKSAPERKINAFMRILAEKTGINCEDRKITNQAGRKTLVQRLKDLGTSDYEVSTITRHRSLSSLARYERPKDGVQKATLNSLMTILETPDSSLDVQVPQSNMLPTTDSYNQFRSARQIYQANHASKLRSIPPQ</sequence>
<dbReference type="InterPro" id="IPR011010">
    <property type="entry name" value="DNA_brk_join_enz"/>
</dbReference>
<dbReference type="InterPro" id="IPR002104">
    <property type="entry name" value="Integrase_catalytic"/>
</dbReference>
<dbReference type="GO" id="GO:0015074">
    <property type="term" value="P:DNA integration"/>
    <property type="evidence" value="ECO:0007669"/>
    <property type="project" value="InterPro"/>
</dbReference>
<gene>
    <name evidence="3" type="ORF">CPELLU_LOCUS18472</name>
</gene>
<dbReference type="PANTHER" id="PTHR21446">
    <property type="entry name" value="DUF3504 DOMAIN-CONTAINING PROTEIN"/>
    <property type="match status" value="1"/>
</dbReference>
<dbReference type="EMBL" id="CAJVQA010037049">
    <property type="protein sequence ID" value="CAG8809354.1"/>
    <property type="molecule type" value="Genomic_DNA"/>
</dbReference>
<dbReference type="InterPro" id="IPR052787">
    <property type="entry name" value="MAVS"/>
</dbReference>
<evidence type="ECO:0000259" key="2">
    <source>
        <dbReference type="PROSITE" id="PS51898"/>
    </source>
</evidence>
<dbReference type="Gene3D" id="1.10.443.10">
    <property type="entry name" value="Intergrase catalytic core"/>
    <property type="match status" value="1"/>
</dbReference>
<dbReference type="OrthoDB" id="2449280at2759"/>
<feature type="domain" description="Tyr recombinase" evidence="2">
    <location>
        <begin position="139"/>
        <end position="338"/>
    </location>
</feature>
<keyword evidence="1" id="KW-0233">DNA recombination</keyword>
<evidence type="ECO:0000313" key="4">
    <source>
        <dbReference type="Proteomes" id="UP000789759"/>
    </source>
</evidence>
<dbReference type="GO" id="GO:0006310">
    <property type="term" value="P:DNA recombination"/>
    <property type="evidence" value="ECO:0007669"/>
    <property type="project" value="UniProtKB-KW"/>
</dbReference>
<proteinExistence type="predicted"/>
<comment type="caution">
    <text evidence="3">The sequence shown here is derived from an EMBL/GenBank/DDBJ whole genome shotgun (WGS) entry which is preliminary data.</text>
</comment>
<dbReference type="PANTHER" id="PTHR21446:SF12">
    <property type="entry name" value="POTASSIUM CHANNEL TETRAMERIZATION DOMAIN CONTAINING 1"/>
    <property type="match status" value="1"/>
</dbReference>